<protein>
    <submittedName>
        <fullName evidence="1">Uncharacterized protein</fullName>
    </submittedName>
</protein>
<name>A0ABT8TCT9_9GAMM</name>
<evidence type="ECO:0000313" key="2">
    <source>
        <dbReference type="Proteomes" id="UP001168380"/>
    </source>
</evidence>
<gene>
    <name evidence="1" type="ORF">QWI16_07010</name>
</gene>
<organism evidence="1 2">
    <name type="scientific">Gilvimarinus algae</name>
    <dbReference type="NCBI Taxonomy" id="3058037"/>
    <lineage>
        <taxon>Bacteria</taxon>
        <taxon>Pseudomonadati</taxon>
        <taxon>Pseudomonadota</taxon>
        <taxon>Gammaproteobacteria</taxon>
        <taxon>Cellvibrionales</taxon>
        <taxon>Cellvibrionaceae</taxon>
        <taxon>Gilvimarinus</taxon>
    </lineage>
</organism>
<dbReference type="RefSeq" id="WP_302712074.1">
    <property type="nucleotide sequence ID" value="NZ_JAULRT010000047.1"/>
</dbReference>
<reference evidence="1" key="1">
    <citation type="submission" date="2023-07" db="EMBL/GenBank/DDBJ databases">
        <title>Gilvimarinus algae sp. nov., isolated from the surface of Kelp.</title>
        <authorList>
            <person name="Sun Y.Y."/>
            <person name="Gong Y."/>
            <person name="Du Z.J."/>
        </authorList>
    </citation>
    <scope>NUCLEOTIDE SEQUENCE</scope>
    <source>
        <strain evidence="1">SDUM040014</strain>
    </source>
</reference>
<accession>A0ABT8TCT9</accession>
<dbReference type="Proteomes" id="UP001168380">
    <property type="component" value="Unassembled WGS sequence"/>
</dbReference>
<comment type="caution">
    <text evidence="1">The sequence shown here is derived from an EMBL/GenBank/DDBJ whole genome shotgun (WGS) entry which is preliminary data.</text>
</comment>
<proteinExistence type="predicted"/>
<dbReference type="EMBL" id="JAULRT010000047">
    <property type="protein sequence ID" value="MDO3381922.1"/>
    <property type="molecule type" value="Genomic_DNA"/>
</dbReference>
<sequence length="73" mass="8023">MSGSINFARSFQQQLQDYLTERFGSTRLAQTVAHETVQTLDGSPILDAVGDPEIYMRGYALSLALKLNAEAES</sequence>
<keyword evidence="2" id="KW-1185">Reference proteome</keyword>
<evidence type="ECO:0000313" key="1">
    <source>
        <dbReference type="EMBL" id="MDO3381922.1"/>
    </source>
</evidence>